<keyword evidence="2" id="KW-1185">Reference proteome</keyword>
<protein>
    <recommendedName>
        <fullName evidence="3">DUF1963 domain-containing protein</fullName>
    </recommendedName>
</protein>
<dbReference type="Gene3D" id="2.30.320.10">
    <property type="entry name" value="YwqG-like"/>
    <property type="match status" value="1"/>
</dbReference>
<evidence type="ECO:0008006" key="3">
    <source>
        <dbReference type="Google" id="ProtNLM"/>
    </source>
</evidence>
<dbReference type="RefSeq" id="WP_251499832.1">
    <property type="nucleotide sequence ID" value="NZ_CAJSLV010000103.1"/>
</dbReference>
<gene>
    <name evidence="1" type="ORF">SCOCK_70129</name>
</gene>
<dbReference type="EMBL" id="CAJSLV010000103">
    <property type="protein sequence ID" value="CAG6398445.1"/>
    <property type="molecule type" value="Genomic_DNA"/>
</dbReference>
<organism evidence="1 2">
    <name type="scientific">Actinacidiphila cocklensis</name>
    <dbReference type="NCBI Taxonomy" id="887465"/>
    <lineage>
        <taxon>Bacteria</taxon>
        <taxon>Bacillati</taxon>
        <taxon>Actinomycetota</taxon>
        <taxon>Actinomycetes</taxon>
        <taxon>Kitasatosporales</taxon>
        <taxon>Streptomycetaceae</taxon>
        <taxon>Actinacidiphila</taxon>
    </lineage>
</organism>
<proteinExistence type="predicted"/>
<evidence type="ECO:0000313" key="2">
    <source>
        <dbReference type="Proteomes" id="UP001152519"/>
    </source>
</evidence>
<evidence type="ECO:0000313" key="1">
    <source>
        <dbReference type="EMBL" id="CAG6398445.1"/>
    </source>
</evidence>
<sequence>MFTTPPRPAEVTVLFPEIADLARTAVRLHPRRGTPHAQQSSVAGPMVWPADEEWPTCRLPHLVEVRRPMTDEEQELRRRAGERLAAAAARSGASSLAARFEARRKEAAGADSAEPPTVRTWEPAVPPEPVPLLPVLQLFAADAPPIAFPSGTDLLQLLWCPFQHQEAPGQKPHYNGPAVHLLWRAAAGLATAGTAPAPAPGSESGYLLQPCVLHPEQVTEYPDVEDLPEPLRSDVLEWEEDEADPSGGEEPRGYDYRNDLSTATGLKAGGWPYWPHGPRPLGCPDCGGASSLLLTVPNGERGADSWTPAEEQHVTVGRADGQAFHDPTGFSGARDALMVFVCAEDPHHQAYVDIE</sequence>
<dbReference type="AlphaFoldDB" id="A0A9W4DVI4"/>
<comment type="caution">
    <text evidence="1">The sequence shown here is derived from an EMBL/GenBank/DDBJ whole genome shotgun (WGS) entry which is preliminary data.</text>
</comment>
<reference evidence="1" key="1">
    <citation type="submission" date="2021-05" db="EMBL/GenBank/DDBJ databases">
        <authorList>
            <person name="Arsene-Ploetze F."/>
        </authorList>
    </citation>
    <scope>NUCLEOTIDE SEQUENCE</scope>
    <source>
        <strain evidence="1">DSM 42138</strain>
    </source>
</reference>
<name>A0A9W4DVI4_9ACTN</name>
<accession>A0A9W4DVI4</accession>
<dbReference type="Proteomes" id="UP001152519">
    <property type="component" value="Unassembled WGS sequence"/>
</dbReference>